<feature type="compositionally biased region" description="Polar residues" evidence="1">
    <location>
        <begin position="71"/>
        <end position="81"/>
    </location>
</feature>
<accession>A0A427YQN3</accession>
<evidence type="ECO:0000313" key="3">
    <source>
        <dbReference type="Proteomes" id="UP000279259"/>
    </source>
</evidence>
<proteinExistence type="predicted"/>
<evidence type="ECO:0000313" key="2">
    <source>
        <dbReference type="EMBL" id="RSH93370.1"/>
    </source>
</evidence>
<sequence>MPYRDNNVDYGIGTPGRYDESDDEEESNDPYAEKPLFPPRIPASTSSPSPSNNLTPRRKSLQQAVRARRSSAISESPTSYTVFPDIEDYDPTYGLRPEGLPTHSGYEAFGRLWERARVGEGRGLGSLMSLHRVGEDEAEDLDLDSDLDLSLEREEDRGDVSDADWDDPANEDEDETRSFDLVEMDDSLRALGPNASAAGVRASRSRRASRIAEDEEDYVEWETFPAVGGGVITRPRVYHVQSQIRAPSEAGGAMPSPSGTATGGSGSVTARASSVGGASSTIGSLRMGPMTPTPASSHYTRATPGPGPSSLRRMVTSRSDIFLGASASSAHRADVLTPLPTSGSYKSFHPRMPASPLVSSVAGSQSRSHKHSQSQYQSHSQYQPQSQYQSQSQAQSHSRSRSNPPLSRRQSHAASSSAARTSGSSWDRDTDKAPTRSGTMSTMASSQLPSSKSMSIPTAKITSPQIGLSTGGAGGPLVTGAGAGSRAGTGAGNGHGSGVGVGVGVGVGLGLRQRATSITSTSPGSFPPRHIGPGGITLPLNNSVSQLATLSHSAHTLSPYARAHEHIAVRSFPHLGKSHSGSSAGNSSVVGGAGDVGKGNVKARRKRIYQLGGKKGVEDGDGGGAGVGVGIGIGEIPSAPLSPDLDGSSPGSAPSISITHTRGPAAAPPYTQASARRRKAGLIVSPNMSGSASFSSDEPVTPWAKQPSLTGIAARVMARPNYGRSPDSRTSYGFPPSRSVA</sequence>
<feature type="compositionally biased region" description="Low complexity" evidence="1">
    <location>
        <begin position="42"/>
        <end position="51"/>
    </location>
</feature>
<feature type="region of interest" description="Disordered" evidence="1">
    <location>
        <begin position="638"/>
        <end position="675"/>
    </location>
</feature>
<keyword evidence="3" id="KW-1185">Reference proteome</keyword>
<feature type="compositionally biased region" description="Polar residues" evidence="1">
    <location>
        <begin position="436"/>
        <end position="456"/>
    </location>
</feature>
<feature type="region of interest" description="Disordered" evidence="1">
    <location>
        <begin position="718"/>
        <end position="741"/>
    </location>
</feature>
<feature type="compositionally biased region" description="Acidic residues" evidence="1">
    <location>
        <begin position="136"/>
        <end position="149"/>
    </location>
</feature>
<feature type="compositionally biased region" description="Low complexity" evidence="1">
    <location>
        <begin position="267"/>
        <end position="281"/>
    </location>
</feature>
<dbReference type="AlphaFoldDB" id="A0A427YQN3"/>
<name>A0A427YQN3_9TREE</name>
<feature type="region of interest" description="Disordered" evidence="1">
    <location>
        <begin position="346"/>
        <end position="456"/>
    </location>
</feature>
<feature type="compositionally biased region" description="Low complexity" evidence="1">
    <location>
        <begin position="647"/>
        <end position="658"/>
    </location>
</feature>
<feature type="compositionally biased region" description="Low complexity" evidence="1">
    <location>
        <begin position="578"/>
        <end position="590"/>
    </location>
</feature>
<comment type="caution">
    <text evidence="2">The sequence shown here is derived from an EMBL/GenBank/DDBJ whole genome shotgun (WGS) entry which is preliminary data.</text>
</comment>
<organism evidence="2 3">
    <name type="scientific">Saitozyma podzolica</name>
    <dbReference type="NCBI Taxonomy" id="1890683"/>
    <lineage>
        <taxon>Eukaryota</taxon>
        <taxon>Fungi</taxon>
        <taxon>Dikarya</taxon>
        <taxon>Basidiomycota</taxon>
        <taxon>Agaricomycotina</taxon>
        <taxon>Tremellomycetes</taxon>
        <taxon>Tremellales</taxon>
        <taxon>Trimorphomycetaceae</taxon>
        <taxon>Saitozyma</taxon>
    </lineage>
</organism>
<evidence type="ECO:0000256" key="1">
    <source>
        <dbReference type="SAM" id="MobiDB-lite"/>
    </source>
</evidence>
<feature type="region of interest" description="Disordered" evidence="1">
    <location>
        <begin position="574"/>
        <end position="598"/>
    </location>
</feature>
<dbReference type="OrthoDB" id="17927at2759"/>
<feature type="region of interest" description="Disordered" evidence="1">
    <location>
        <begin position="1"/>
        <end position="86"/>
    </location>
</feature>
<dbReference type="STRING" id="1890683.A0A427YQN3"/>
<protein>
    <submittedName>
        <fullName evidence="2">Uncharacterized protein</fullName>
    </submittedName>
</protein>
<reference evidence="2 3" key="1">
    <citation type="submission" date="2018-11" db="EMBL/GenBank/DDBJ databases">
        <title>Genome sequence of Saitozyma podzolica DSM 27192.</title>
        <authorList>
            <person name="Aliyu H."/>
            <person name="Gorte O."/>
            <person name="Ochsenreither K."/>
        </authorList>
    </citation>
    <scope>NUCLEOTIDE SEQUENCE [LARGE SCALE GENOMIC DNA]</scope>
    <source>
        <strain evidence="2 3">DSM 27192</strain>
    </source>
</reference>
<dbReference type="EMBL" id="RSCD01000004">
    <property type="protein sequence ID" value="RSH93370.1"/>
    <property type="molecule type" value="Genomic_DNA"/>
</dbReference>
<feature type="compositionally biased region" description="Low complexity" evidence="1">
    <location>
        <begin position="373"/>
        <end position="425"/>
    </location>
</feature>
<feature type="region of interest" description="Disordered" evidence="1">
    <location>
        <begin position="247"/>
        <end position="313"/>
    </location>
</feature>
<gene>
    <name evidence="2" type="ORF">EHS25_007726</name>
</gene>
<feature type="compositionally biased region" description="Acidic residues" evidence="1">
    <location>
        <begin position="161"/>
        <end position="175"/>
    </location>
</feature>
<feature type="region of interest" description="Disordered" evidence="1">
    <location>
        <begin position="134"/>
        <end position="185"/>
    </location>
</feature>
<dbReference type="Proteomes" id="UP000279259">
    <property type="component" value="Unassembled WGS sequence"/>
</dbReference>
<feature type="compositionally biased region" description="Basic and acidic residues" evidence="1">
    <location>
        <begin position="150"/>
        <end position="160"/>
    </location>
</feature>